<proteinExistence type="evidence at transcript level"/>
<protein>
    <submittedName>
        <fullName evidence="2">Putative secreted protein</fullName>
    </submittedName>
</protein>
<keyword evidence="1" id="KW-0732">Signal</keyword>
<dbReference type="AlphaFoldDB" id="A0A023G4I7"/>
<dbReference type="EMBL" id="GBBM01007638">
    <property type="protein sequence ID" value="JAC27780.1"/>
    <property type="molecule type" value="mRNA"/>
</dbReference>
<feature type="signal peptide" evidence="1">
    <location>
        <begin position="1"/>
        <end position="21"/>
    </location>
</feature>
<organism evidence="2">
    <name type="scientific">Amblyomma triste</name>
    <name type="common">Neotropical tick</name>
    <dbReference type="NCBI Taxonomy" id="251400"/>
    <lineage>
        <taxon>Eukaryota</taxon>
        <taxon>Metazoa</taxon>
        <taxon>Ecdysozoa</taxon>
        <taxon>Arthropoda</taxon>
        <taxon>Chelicerata</taxon>
        <taxon>Arachnida</taxon>
        <taxon>Acari</taxon>
        <taxon>Parasitiformes</taxon>
        <taxon>Ixodida</taxon>
        <taxon>Ixodoidea</taxon>
        <taxon>Ixodidae</taxon>
        <taxon>Amblyomminae</taxon>
        <taxon>Amblyomma</taxon>
    </lineage>
</organism>
<evidence type="ECO:0000256" key="1">
    <source>
        <dbReference type="SAM" id="SignalP"/>
    </source>
</evidence>
<reference evidence="2" key="1">
    <citation type="submission" date="2014-03" db="EMBL/GenBank/DDBJ databases">
        <title>The sialotranscriptome of Amblyomma triste, Amblyomma parvum and Amblyomma cajennense ticks, uncovered by 454-based RNA-seq.</title>
        <authorList>
            <person name="Garcia G.R."/>
            <person name="Gardinassi L.G."/>
            <person name="Ribeiro J.M."/>
            <person name="Anatriello E."/>
            <person name="Ferreira B.R."/>
            <person name="Moreira H.N."/>
            <person name="Mafra C."/>
            <person name="Olegario M.M."/>
            <person name="Szabo P.J."/>
            <person name="Miranda-Santos I.K."/>
            <person name="Maruyama S.R."/>
        </authorList>
    </citation>
    <scope>NUCLEOTIDE SEQUENCE</scope>
    <source>
        <strain evidence="2">Mato Grasso do Sul</strain>
        <tissue evidence="2">Salivary glands</tissue>
    </source>
</reference>
<accession>A0A023G4I7</accession>
<feature type="chain" id="PRO_5001520590" evidence="1">
    <location>
        <begin position="22"/>
        <end position="126"/>
    </location>
</feature>
<name>A0A023G4I7_AMBTT</name>
<sequence>METCNVIATSALFLLVISVSSKRPPQFTCGPKCPRKSKDPVLRCQYVCRQNESTDNFPWSLLQRGYWENRTPCVLEKENNDTVAGLCCQGKCVENATDDCTPNKRCSNVTLLDLPSDIKNIPSTGN</sequence>
<evidence type="ECO:0000313" key="2">
    <source>
        <dbReference type="EMBL" id="JAC27780.1"/>
    </source>
</evidence>